<dbReference type="InterPro" id="IPR018130">
    <property type="entry name" value="Ribosomal_uS2_CS"/>
</dbReference>
<proteinExistence type="inferred from homology"/>
<dbReference type="AlphaFoldDB" id="A0A6M2BN30"/>
<keyword evidence="3 5" id="KW-0687">Ribonucleoprotein</keyword>
<protein>
    <recommendedName>
        <fullName evidence="4 5">Small ribosomal subunit protein uS2</fullName>
    </recommendedName>
</protein>
<evidence type="ECO:0000313" key="9">
    <source>
        <dbReference type="Proteomes" id="UP000472676"/>
    </source>
</evidence>
<organism evidence="8 9">
    <name type="scientific">Solimonas terrae</name>
    <dbReference type="NCBI Taxonomy" id="1396819"/>
    <lineage>
        <taxon>Bacteria</taxon>
        <taxon>Pseudomonadati</taxon>
        <taxon>Pseudomonadota</taxon>
        <taxon>Gammaproteobacteria</taxon>
        <taxon>Nevskiales</taxon>
        <taxon>Nevskiaceae</taxon>
        <taxon>Solimonas</taxon>
    </lineage>
</organism>
<dbReference type="PRINTS" id="PR00395">
    <property type="entry name" value="RIBOSOMALS2"/>
</dbReference>
<evidence type="ECO:0000313" key="8">
    <source>
        <dbReference type="EMBL" id="NGY03565.1"/>
    </source>
</evidence>
<evidence type="ECO:0000256" key="3">
    <source>
        <dbReference type="ARBA" id="ARBA00023274"/>
    </source>
</evidence>
<comment type="similarity">
    <text evidence="1 5 6">Belongs to the universal ribosomal protein uS2 family.</text>
</comment>
<evidence type="ECO:0000256" key="6">
    <source>
        <dbReference type="RuleBase" id="RU003631"/>
    </source>
</evidence>
<dbReference type="InterPro" id="IPR005706">
    <property type="entry name" value="Ribosomal_uS2_bac/mit/plastid"/>
</dbReference>
<dbReference type="GO" id="GO:0003735">
    <property type="term" value="F:structural constituent of ribosome"/>
    <property type="evidence" value="ECO:0007669"/>
    <property type="project" value="InterPro"/>
</dbReference>
<dbReference type="InterPro" id="IPR023591">
    <property type="entry name" value="Ribosomal_uS2_flav_dom_sf"/>
</dbReference>
<dbReference type="PROSITE" id="PS00962">
    <property type="entry name" value="RIBOSOMAL_S2_1"/>
    <property type="match status" value="1"/>
</dbReference>
<dbReference type="PROSITE" id="PS00963">
    <property type="entry name" value="RIBOSOMAL_S2_2"/>
    <property type="match status" value="1"/>
</dbReference>
<keyword evidence="2 5" id="KW-0689">Ribosomal protein</keyword>
<dbReference type="GO" id="GO:0022627">
    <property type="term" value="C:cytosolic small ribosomal subunit"/>
    <property type="evidence" value="ECO:0007669"/>
    <property type="project" value="TreeGrafter"/>
</dbReference>
<dbReference type="Proteomes" id="UP000472676">
    <property type="component" value="Unassembled WGS sequence"/>
</dbReference>
<gene>
    <name evidence="5 8" type="primary">rpsB</name>
    <name evidence="8" type="ORF">G7Y85_02180</name>
</gene>
<name>A0A6M2BN30_9GAMM</name>
<dbReference type="InterPro" id="IPR001865">
    <property type="entry name" value="Ribosomal_uS2"/>
</dbReference>
<dbReference type="RefSeq" id="WP_166251075.1">
    <property type="nucleotide sequence ID" value="NZ_JAAMOW010000001.1"/>
</dbReference>
<comment type="caution">
    <text evidence="8">The sequence shown here is derived from an EMBL/GenBank/DDBJ whole genome shotgun (WGS) entry which is preliminary data.</text>
</comment>
<dbReference type="CDD" id="cd01425">
    <property type="entry name" value="RPS2"/>
    <property type="match status" value="1"/>
</dbReference>
<dbReference type="Pfam" id="PF00318">
    <property type="entry name" value="Ribosomal_S2"/>
    <property type="match status" value="1"/>
</dbReference>
<evidence type="ECO:0000256" key="2">
    <source>
        <dbReference type="ARBA" id="ARBA00022980"/>
    </source>
</evidence>
<dbReference type="PANTHER" id="PTHR12534">
    <property type="entry name" value="30S RIBOSOMAL PROTEIN S2 PROKARYOTIC AND ORGANELLAR"/>
    <property type="match status" value="1"/>
</dbReference>
<dbReference type="PANTHER" id="PTHR12534:SF0">
    <property type="entry name" value="SMALL RIBOSOMAL SUBUNIT PROTEIN US2M"/>
    <property type="match status" value="1"/>
</dbReference>
<dbReference type="HAMAP" id="MF_00291_B">
    <property type="entry name" value="Ribosomal_uS2_B"/>
    <property type="match status" value="1"/>
</dbReference>
<keyword evidence="9" id="KW-1185">Reference proteome</keyword>
<feature type="region of interest" description="Disordered" evidence="7">
    <location>
        <begin position="237"/>
        <end position="271"/>
    </location>
</feature>
<accession>A0A6M2BN30</accession>
<feature type="compositionally biased region" description="Basic and acidic residues" evidence="7">
    <location>
        <begin position="257"/>
        <end position="271"/>
    </location>
</feature>
<reference evidence="8 9" key="1">
    <citation type="journal article" date="2014" name="Int. J. Syst. Evol. Microbiol.">
        <title>Solimonas terrae sp. nov., isolated from soil.</title>
        <authorList>
            <person name="Kim S.J."/>
            <person name="Moon J.Y."/>
            <person name="Weon H.Y."/>
            <person name="Ahn J.H."/>
            <person name="Chen W.M."/>
            <person name="Kwon S.W."/>
        </authorList>
    </citation>
    <scope>NUCLEOTIDE SEQUENCE [LARGE SCALE GENOMIC DNA]</scope>
    <source>
        <strain evidence="8 9">KIS83-12</strain>
    </source>
</reference>
<dbReference type="EMBL" id="JAAMOW010000001">
    <property type="protein sequence ID" value="NGY03565.1"/>
    <property type="molecule type" value="Genomic_DNA"/>
</dbReference>
<dbReference type="SUPFAM" id="SSF52313">
    <property type="entry name" value="Ribosomal protein S2"/>
    <property type="match status" value="1"/>
</dbReference>
<dbReference type="Gene3D" id="1.10.287.610">
    <property type="entry name" value="Helix hairpin bin"/>
    <property type="match status" value="1"/>
</dbReference>
<dbReference type="GO" id="GO:0006412">
    <property type="term" value="P:translation"/>
    <property type="evidence" value="ECO:0007669"/>
    <property type="project" value="UniProtKB-UniRule"/>
</dbReference>
<evidence type="ECO:0000256" key="1">
    <source>
        <dbReference type="ARBA" id="ARBA00006242"/>
    </source>
</evidence>
<dbReference type="FunFam" id="1.10.287.610:FF:000001">
    <property type="entry name" value="30S ribosomal protein S2"/>
    <property type="match status" value="1"/>
</dbReference>
<evidence type="ECO:0000256" key="4">
    <source>
        <dbReference type="ARBA" id="ARBA00035256"/>
    </source>
</evidence>
<evidence type="ECO:0000256" key="5">
    <source>
        <dbReference type="HAMAP-Rule" id="MF_00291"/>
    </source>
</evidence>
<evidence type="ECO:0000256" key="7">
    <source>
        <dbReference type="SAM" id="MobiDB-lite"/>
    </source>
</evidence>
<sequence>MADITMRQLLEAGAHFGHRTRYWNPKMDQYIFGSRNRIHIINLEQTLPMLKDACSFAGKLAANGGRILFVGTKRAARETIEEEARRAGMPYVNQRWLGGTLTNFKTVKASIKRLIEMEKQVEDGSIARLNKKEQLTFTREIEKLRKSLGGIKEMPSLPDCLFIIDTGYEKNAVLEARKLGIPVIAVVDSNNDPGPIDCVIPGNDDATRAIKVYTQCVADAIIEARGANPVAFRVTEESVAAAEEREAPRKPRAPRKPGSDRPGRGAGARRE</sequence>
<dbReference type="Gene3D" id="3.40.50.10490">
    <property type="entry name" value="Glucose-6-phosphate isomerase like protein, domain 1"/>
    <property type="match status" value="1"/>
</dbReference>
<dbReference type="NCBIfam" id="TIGR01011">
    <property type="entry name" value="rpsB_bact"/>
    <property type="match status" value="1"/>
</dbReference>